<dbReference type="EMBL" id="ASQP01000541">
    <property type="protein sequence ID" value="OMI33375.1"/>
    <property type="molecule type" value="Genomic_DNA"/>
</dbReference>
<feature type="compositionally biased region" description="Low complexity" evidence="5">
    <location>
        <begin position="254"/>
        <end position="269"/>
    </location>
</feature>
<comment type="caution">
    <text evidence="8">The sequence shown here is derived from an EMBL/GenBank/DDBJ whole genome shotgun (WGS) entry which is preliminary data.</text>
</comment>
<keyword evidence="4" id="KW-0788">Thiol protease</keyword>
<dbReference type="SUPFAM" id="SSF54001">
    <property type="entry name" value="Cysteine proteinases"/>
    <property type="match status" value="1"/>
</dbReference>
<feature type="chain" id="PRO_5010385913" evidence="6">
    <location>
        <begin position="42"/>
        <end position="384"/>
    </location>
</feature>
<dbReference type="Gene3D" id="3.90.1720.10">
    <property type="entry name" value="endopeptidase domain like (from Nostoc punctiforme)"/>
    <property type="match status" value="1"/>
</dbReference>
<evidence type="ECO:0000256" key="5">
    <source>
        <dbReference type="SAM" id="MobiDB-lite"/>
    </source>
</evidence>
<dbReference type="InterPro" id="IPR000064">
    <property type="entry name" value="NLP_P60_dom"/>
</dbReference>
<evidence type="ECO:0000256" key="3">
    <source>
        <dbReference type="ARBA" id="ARBA00022801"/>
    </source>
</evidence>
<evidence type="ECO:0000256" key="2">
    <source>
        <dbReference type="ARBA" id="ARBA00022670"/>
    </source>
</evidence>
<accession>A0A1R1S508</accession>
<dbReference type="PANTHER" id="PTHR47359">
    <property type="entry name" value="PEPTIDOGLYCAN DL-ENDOPEPTIDASE CWLO"/>
    <property type="match status" value="1"/>
</dbReference>
<dbReference type="GeneID" id="96743074"/>
<name>A0A1R1S508_9ACTN</name>
<dbReference type="GO" id="GO:0008234">
    <property type="term" value="F:cysteine-type peptidase activity"/>
    <property type="evidence" value="ECO:0007669"/>
    <property type="project" value="UniProtKB-KW"/>
</dbReference>
<keyword evidence="2" id="KW-0645">Protease</keyword>
<evidence type="ECO:0000313" key="9">
    <source>
        <dbReference type="Proteomes" id="UP000186168"/>
    </source>
</evidence>
<dbReference type="RefSeq" id="WP_065960785.1">
    <property type="nucleotide sequence ID" value="NZ_ASQP01000541.1"/>
</dbReference>
<evidence type="ECO:0000256" key="1">
    <source>
        <dbReference type="ARBA" id="ARBA00007074"/>
    </source>
</evidence>
<dbReference type="InterPro" id="IPR051794">
    <property type="entry name" value="PG_Endopeptidase_C40"/>
</dbReference>
<dbReference type="Gene3D" id="6.10.250.3150">
    <property type="match status" value="1"/>
</dbReference>
<evidence type="ECO:0000256" key="6">
    <source>
        <dbReference type="SAM" id="SignalP"/>
    </source>
</evidence>
<dbReference type="STRING" id="67365.GCA_001704635_05479"/>
<dbReference type="AlphaFoldDB" id="A0A1R1S508"/>
<dbReference type="InterPro" id="IPR038765">
    <property type="entry name" value="Papain-like_cys_pep_sf"/>
</dbReference>
<feature type="region of interest" description="Disordered" evidence="5">
    <location>
        <begin position="227"/>
        <end position="270"/>
    </location>
</feature>
<comment type="similarity">
    <text evidence="1">Belongs to the peptidase C40 family.</text>
</comment>
<dbReference type="Proteomes" id="UP000186168">
    <property type="component" value="Unassembled WGS sequence"/>
</dbReference>
<dbReference type="Pfam" id="PF00877">
    <property type="entry name" value="NLPC_P60"/>
    <property type="match status" value="1"/>
</dbReference>
<keyword evidence="6" id="KW-0732">Signal</keyword>
<dbReference type="PROSITE" id="PS51935">
    <property type="entry name" value="NLPC_P60"/>
    <property type="match status" value="1"/>
</dbReference>
<feature type="domain" description="NlpC/P60" evidence="7">
    <location>
        <begin position="269"/>
        <end position="384"/>
    </location>
</feature>
<gene>
    <name evidence="8" type="ORF">SPAR_41749</name>
</gene>
<dbReference type="GO" id="GO:0006508">
    <property type="term" value="P:proteolysis"/>
    <property type="evidence" value="ECO:0007669"/>
    <property type="project" value="UniProtKB-KW"/>
</dbReference>
<dbReference type="PANTHER" id="PTHR47359:SF3">
    <property type="entry name" value="NLP_P60 DOMAIN-CONTAINING PROTEIN-RELATED"/>
    <property type="match status" value="1"/>
</dbReference>
<evidence type="ECO:0000259" key="7">
    <source>
        <dbReference type="PROSITE" id="PS51935"/>
    </source>
</evidence>
<proteinExistence type="inferred from homology"/>
<reference evidence="8 9" key="1">
    <citation type="submission" date="2013-05" db="EMBL/GenBank/DDBJ databases">
        <title>Genome sequence of Streptomyces sparsogenes DSM 40356.</title>
        <authorList>
            <person name="Coyne S."/>
            <person name="Seebeck F.P."/>
        </authorList>
    </citation>
    <scope>NUCLEOTIDE SEQUENCE [LARGE SCALE GENOMIC DNA]</scope>
    <source>
        <strain evidence="8 9">DSM 40356</strain>
    </source>
</reference>
<organism evidence="8 9">
    <name type="scientific">Streptomyces sparsogenes DSM 40356</name>
    <dbReference type="NCBI Taxonomy" id="1331668"/>
    <lineage>
        <taxon>Bacteria</taxon>
        <taxon>Bacillati</taxon>
        <taxon>Actinomycetota</taxon>
        <taxon>Actinomycetes</taxon>
        <taxon>Kitasatosporales</taxon>
        <taxon>Streptomycetaceae</taxon>
        <taxon>Streptomyces</taxon>
    </lineage>
</organism>
<evidence type="ECO:0000256" key="4">
    <source>
        <dbReference type="ARBA" id="ARBA00022807"/>
    </source>
</evidence>
<keyword evidence="9" id="KW-1185">Reference proteome</keyword>
<evidence type="ECO:0000313" key="8">
    <source>
        <dbReference type="EMBL" id="OMI33375.1"/>
    </source>
</evidence>
<protein>
    <submittedName>
        <fullName evidence="8">NLP/P60 family secreted protein</fullName>
    </submittedName>
</protein>
<sequence length="384" mass="41144">MASHRKPRARTRDSATGRRTAVSVTMAALASVTLLSQTASAEPGKPKPSIEEVKKKVDTLYHQAESATQGYNAAKERTGAQRAKVDKLLDSIADRAEKLNEAQRTLGIYAAAQYRGGGMASSTATLLFASDAQGIFDQSHLMDRLTKGQKKAVADFRSQQAKAAEERAKATESLAALTRSQEQLKTRKKTVQDKLTQARQLLSELTAEEKARLAAIERKKAEEARRKAAELARKQREAAAEREQQQGQGGGSGSTAPSGSSGNSGGSHSTRADKAIAFARSQLGKPYVWGATGPNSYDCSGLTQAAWKTAGVSLPRTTWDQVKVGTRVSTSDLRPGDLVFFYGDISHVGLYIGDGMMIHAPKPGDVVKKAPITEMPIYGSVRPA</sequence>
<feature type="compositionally biased region" description="Basic and acidic residues" evidence="5">
    <location>
        <begin position="227"/>
        <end position="244"/>
    </location>
</feature>
<feature type="signal peptide" evidence="6">
    <location>
        <begin position="1"/>
        <end position="41"/>
    </location>
</feature>
<feature type="region of interest" description="Disordered" evidence="5">
    <location>
        <begin position="1"/>
        <end position="22"/>
    </location>
</feature>
<keyword evidence="3" id="KW-0378">Hydrolase</keyword>